<accession>A0A975T0U6</accession>
<evidence type="ECO:0000313" key="6">
    <source>
        <dbReference type="Proteomes" id="UP000683575"/>
    </source>
</evidence>
<dbReference type="GO" id="GO:0016758">
    <property type="term" value="F:hexosyltransferase activity"/>
    <property type="evidence" value="ECO:0007669"/>
    <property type="project" value="TreeGrafter"/>
</dbReference>
<keyword evidence="2" id="KW-0808">Transferase</keyword>
<dbReference type="Pfam" id="PF00534">
    <property type="entry name" value="Glycos_transf_1"/>
    <property type="match status" value="1"/>
</dbReference>
<reference evidence="5" key="1">
    <citation type="submission" date="2021-06" db="EMBL/GenBank/DDBJ databases">
        <title>Complete genome sequence of Nocardioides sp. G188.</title>
        <authorList>
            <person name="Im W.-T."/>
        </authorList>
    </citation>
    <scope>NUCLEOTIDE SEQUENCE</scope>
    <source>
        <strain evidence="5">G188</strain>
    </source>
</reference>
<evidence type="ECO:0000259" key="4">
    <source>
        <dbReference type="Pfam" id="PF13579"/>
    </source>
</evidence>
<name>A0A975T0U6_9ACTN</name>
<evidence type="ECO:0000256" key="2">
    <source>
        <dbReference type="ARBA" id="ARBA00022679"/>
    </source>
</evidence>
<protein>
    <submittedName>
        <fullName evidence="5">Glycosyltransferase family 4 protein</fullName>
    </submittedName>
</protein>
<evidence type="ECO:0000256" key="1">
    <source>
        <dbReference type="ARBA" id="ARBA00022676"/>
    </source>
</evidence>
<dbReference type="Proteomes" id="UP000683575">
    <property type="component" value="Chromosome"/>
</dbReference>
<keyword evidence="1" id="KW-0328">Glycosyltransferase</keyword>
<dbReference type="InterPro" id="IPR001296">
    <property type="entry name" value="Glyco_trans_1"/>
</dbReference>
<proteinExistence type="predicted"/>
<dbReference type="AlphaFoldDB" id="A0A975T0U6"/>
<feature type="domain" description="Glycosyl transferase family 1" evidence="3">
    <location>
        <begin position="193"/>
        <end position="360"/>
    </location>
</feature>
<evidence type="ECO:0000259" key="3">
    <source>
        <dbReference type="Pfam" id="PF00534"/>
    </source>
</evidence>
<gene>
    <name evidence="5" type="ORF">KRR39_07315</name>
</gene>
<dbReference type="Pfam" id="PF13579">
    <property type="entry name" value="Glyco_trans_4_4"/>
    <property type="match status" value="1"/>
</dbReference>
<dbReference type="KEGG" id="nps:KRR39_07315"/>
<dbReference type="InterPro" id="IPR050194">
    <property type="entry name" value="Glycosyltransferase_grp1"/>
</dbReference>
<dbReference type="PANTHER" id="PTHR45947:SF3">
    <property type="entry name" value="SULFOQUINOVOSYL TRANSFERASE SQD2"/>
    <property type="match status" value="1"/>
</dbReference>
<organism evidence="5 6">
    <name type="scientific">Nocardioides panacis</name>
    <dbReference type="NCBI Taxonomy" id="2849501"/>
    <lineage>
        <taxon>Bacteria</taxon>
        <taxon>Bacillati</taxon>
        <taxon>Actinomycetota</taxon>
        <taxon>Actinomycetes</taxon>
        <taxon>Propionibacteriales</taxon>
        <taxon>Nocardioidaceae</taxon>
        <taxon>Nocardioides</taxon>
    </lineage>
</organism>
<dbReference type="CDD" id="cd03794">
    <property type="entry name" value="GT4_WbuB-like"/>
    <property type="match status" value="1"/>
</dbReference>
<dbReference type="EMBL" id="CP077062">
    <property type="protein sequence ID" value="QWZ09553.1"/>
    <property type="molecule type" value="Genomic_DNA"/>
</dbReference>
<keyword evidence="6" id="KW-1185">Reference proteome</keyword>
<sequence length="416" mass="46733">MLSIAFTNYPVDTRVRREAEALVARGMSVDVICPWTPSLGGRRWIDGVTVHPVGTLELQHELSPLAYIQRDVAFVVRAAVAALRLQVRNRYDVVQVNTMPDYLVAAAALPKLLGAKVVLDVHDLVPELYAAKFGVDESSLVIKLVTFVERCCVRLADRALAVHRPHLEALLRHGNRETKFSIVMNTPDMRFFSRRNEPSLSGPFVLLYHGTVSRRHGLETAVRAVEIARQTYDDIELLIVGEGDDVERLKGIVDARGLGQAVRFEGMRPVEQLRPLFERASAGIVPYVEDPFTRYMLPVKLLEDVALGLPVISSETSTIRAYFDETMVAFVRPGDIADLAAKIVALRRDPELRDSLVRNADTFLEHYSWAHESEQYHSLIEGLAASRTTRFTGLRSMRNLLKERTHGQEDSGDRTR</sequence>
<dbReference type="GO" id="GO:1901137">
    <property type="term" value="P:carbohydrate derivative biosynthetic process"/>
    <property type="evidence" value="ECO:0007669"/>
    <property type="project" value="UniProtKB-ARBA"/>
</dbReference>
<dbReference type="InterPro" id="IPR028098">
    <property type="entry name" value="Glyco_trans_4-like_N"/>
</dbReference>
<dbReference type="RefSeq" id="WP_216941399.1">
    <property type="nucleotide sequence ID" value="NZ_CP077062.1"/>
</dbReference>
<feature type="domain" description="Glycosyltransferase subfamily 4-like N-terminal" evidence="4">
    <location>
        <begin position="12"/>
        <end position="185"/>
    </location>
</feature>
<evidence type="ECO:0000313" key="5">
    <source>
        <dbReference type="EMBL" id="QWZ09553.1"/>
    </source>
</evidence>
<dbReference type="PANTHER" id="PTHR45947">
    <property type="entry name" value="SULFOQUINOVOSYL TRANSFERASE SQD2"/>
    <property type="match status" value="1"/>
</dbReference>